<proteinExistence type="predicted"/>
<feature type="transmembrane region" description="Helical" evidence="1">
    <location>
        <begin position="7"/>
        <end position="26"/>
    </location>
</feature>
<dbReference type="Proteomes" id="UP000235005">
    <property type="component" value="Unassembled WGS sequence"/>
</dbReference>
<protein>
    <submittedName>
        <fullName evidence="2">Uncharacterized protein</fullName>
    </submittedName>
</protein>
<evidence type="ECO:0000313" key="2">
    <source>
        <dbReference type="EMBL" id="PLW67082.1"/>
    </source>
</evidence>
<accession>A0A2N5WXW8</accession>
<evidence type="ECO:0000313" key="3">
    <source>
        <dbReference type="Proteomes" id="UP000235005"/>
    </source>
</evidence>
<organism evidence="2 3">
    <name type="scientific">Pseudohalioglobus lutimaris</name>
    <dbReference type="NCBI Taxonomy" id="1737061"/>
    <lineage>
        <taxon>Bacteria</taxon>
        <taxon>Pseudomonadati</taxon>
        <taxon>Pseudomonadota</taxon>
        <taxon>Gammaproteobacteria</taxon>
        <taxon>Cellvibrionales</taxon>
        <taxon>Halieaceae</taxon>
        <taxon>Pseudohalioglobus</taxon>
    </lineage>
</organism>
<keyword evidence="1" id="KW-0812">Transmembrane</keyword>
<evidence type="ECO:0000256" key="1">
    <source>
        <dbReference type="SAM" id="Phobius"/>
    </source>
</evidence>
<feature type="transmembrane region" description="Helical" evidence="1">
    <location>
        <begin position="71"/>
        <end position="92"/>
    </location>
</feature>
<feature type="transmembrane region" description="Helical" evidence="1">
    <location>
        <begin position="38"/>
        <end position="59"/>
    </location>
</feature>
<dbReference type="AlphaFoldDB" id="A0A2N5WXW8"/>
<feature type="transmembrane region" description="Helical" evidence="1">
    <location>
        <begin position="112"/>
        <end position="128"/>
    </location>
</feature>
<dbReference type="OrthoDB" id="5194395at2"/>
<name>A0A2N5WXW8_9GAMM</name>
<sequence>MTRPAYWAYLLFWLVLMALAIGNGVLREATYGQKIPELYAHQLSTAIAGAIFGVSVLVLSKRVIPGSPGEAIAIGFTWLALTLCFEFLFGHYVAGHAWSLLFRDYDLMSGRVWLLLLVWITFLPYLVYKVRK</sequence>
<keyword evidence="3" id="KW-1185">Reference proteome</keyword>
<reference evidence="2 3" key="1">
    <citation type="submission" date="2018-01" db="EMBL/GenBank/DDBJ databases">
        <title>The draft genome sequence of Halioglobus lutimaris HF004.</title>
        <authorList>
            <person name="Du Z.-J."/>
            <person name="Shi M.-J."/>
        </authorList>
    </citation>
    <scope>NUCLEOTIDE SEQUENCE [LARGE SCALE GENOMIC DNA]</scope>
    <source>
        <strain evidence="2 3">HF004</strain>
    </source>
</reference>
<keyword evidence="1" id="KW-1133">Transmembrane helix</keyword>
<keyword evidence="1" id="KW-0472">Membrane</keyword>
<gene>
    <name evidence="2" type="ORF">C0039_18875</name>
</gene>
<dbReference type="RefSeq" id="WP_101518968.1">
    <property type="nucleotide sequence ID" value="NZ_PKUS01000039.1"/>
</dbReference>
<comment type="caution">
    <text evidence="2">The sequence shown here is derived from an EMBL/GenBank/DDBJ whole genome shotgun (WGS) entry which is preliminary data.</text>
</comment>
<dbReference type="EMBL" id="PKUS01000039">
    <property type="protein sequence ID" value="PLW67082.1"/>
    <property type="molecule type" value="Genomic_DNA"/>
</dbReference>